<comment type="caution">
    <text evidence="3">The sequence shown here is derived from an EMBL/GenBank/DDBJ whole genome shotgun (WGS) entry which is preliminary data.</text>
</comment>
<feature type="chain" id="PRO_5020519457" evidence="1">
    <location>
        <begin position="21"/>
        <end position="1999"/>
    </location>
</feature>
<dbReference type="Proteomes" id="UP000294564">
    <property type="component" value="Unassembled WGS sequence"/>
</dbReference>
<feature type="signal peptide" evidence="1">
    <location>
        <begin position="1"/>
        <end position="20"/>
    </location>
</feature>
<dbReference type="CDD" id="cd00063">
    <property type="entry name" value="FN3"/>
    <property type="match status" value="1"/>
</dbReference>
<dbReference type="InterPro" id="IPR003961">
    <property type="entry name" value="FN3_dom"/>
</dbReference>
<keyword evidence="1" id="KW-0732">Signal</keyword>
<evidence type="ECO:0000256" key="1">
    <source>
        <dbReference type="SAM" id="SignalP"/>
    </source>
</evidence>
<dbReference type="EMBL" id="SLXM01000005">
    <property type="protein sequence ID" value="TCP24807.1"/>
    <property type="molecule type" value="Genomic_DNA"/>
</dbReference>
<sequence>MKRKVLLSLFSFVLSINVFAQQYPVNIIPRVKAPAPVNFYNYADETALNGPITIQIFLNDLTVSSRQVRLKTYFEGGNISFSSRDFVIGAQDLFIEGGIPLTLTNVELAPYYRFENIQGIGQSVYAQSIPEGTYNFCFEVYDFLSGAKLSDKKCATVFIFKNEPPILNLPFNGKNIEPSDFENIVFQWTPRHINVSNVEYDFSIVEIWDNNVDPQTAFLSQAPIYEETVRTTSLFYGPDKPLLLAGRKYAWRVRARALQGLEEIGLFKNEGYSEIFWFSRTAPCQIPEGISGEPKGTSKINVFWDQDPTLHSEYIIAYREANNPDANWFTKKTNSAWATIWDLKPGTAYEFKVKGKCAYQYSEYSEPQYVTTDIVQNEDANYNCGIVPDEIAISNRDPHPGLNIGDQITAGDFKVTITEIQSQSNGVLSGKGFVAIPYLKFAKFGVTFSNILVNTDAQLAEGEIVTLYDPEFGEGASMTVDVNINISEGIGGDPGDLEETVEVGFEVATVVIDANGAIVVTGTNGETAIIPGDGDVNIVSTNGDIWAVGEDGTITKQEGAQGGVVSSDTTNGLDSNGNVTAVTAKGVTIDFQSSGFYHFDELPENTSATFEKEYKILDTESGKYRVPYKAISDNEGEDFVTAKVTITDTSIVKDSIIFKTKDGAKVPVEWIGDIAKLQLKRKFDYADEEIFAVVKSKDNGKYDIAGSLVTTHLASQQLEPINVTIVPVFRNIASSEITEKLKILKKGVTQIYNKSGVKLNIQFSDNVSPEQIYGWDKDGDKRLSVGDSNLLSHYTDEELVFNSYIKQQTYYNNKTYYVFVTNVSVTKTEVEGFMPLKRQFGYVFTANSNNELKQIRTMAHELGHGIFGLKHTWDEYQFPQGATDNLMDYGNGTTLNHLDWKKIHAPGIKIYWFQGDEEGQNTVVSSIPKEFANPDKTFTFLTVNGSFITLPENVTNLSFITGIDKFNPYVFYPTGALQSFKLDEVSYHIDVETTEVEDKYTVDSFNFTYKGFKNYDAEDRNKYHGTIITVAPDGDGRKLLKTKIEELAFNENEIVNILKPNTYNKFKKATLKSNRLNEKIFAYGEETPYDPSYKLNQDLVQDFMGENIEWNNKYFIVSKFAFLNNSYPELVKDSYSELKFTSSIPAYKNNIYTSKRAYTLFQDSEITIENAITIYLEMINALKDKQKECLDNLLNITPDTGFNQVKNCITSLSDQELEKLSVENKITAISILTPKNGPTNNSSEIQIIRLLRFTKDADVDNLLTALLGKSKLYEDEFILKRLAYKIDNDHIWLTDDNYKEFVNTLSQLCGKSKIFKETAIGYTDDEFADRIINFYHKGFWDYVKELGANSPVMFFYVCNMDTKIDWVSDESVKLSAYNEMTCNLLPITQDEPVELGPLDPIWFVNKSSLSMLSDYNKETPIIAPAMLAYYANDVGNTKNTVDGIEAAIDVVSLATGVGALAKAPTTLRKVFIIADMIGSGVNIILSSSSENLSPNAKKVLEALNVLTAIIAVDELLIDGTISIKKLYKKVAKQNTKPLPSKNQINDFINSVLNQDLTNQQLAEIGANKLREAEKWLDNVIAEGKISGELELAVRARTAKAKIEAVKKLLKIDAKHLQKSIVDLSGPPPVDINKVKNFIDNGDDYVDVIIHADDTGKGFSMVIEIDGVAETVTLSATEFARSLKNVPESKKIRLLSCNDTESAKEIASVLGREIIGSSGEMRIYENGVVKADDWYSIKPNGKIDPYSVSSSAPSGEFLMLKKKFVDNLPTDIVNDLTKMLGQSKFDEFAEMLTRSKLPGTWKLQKSGDVFTLIDKQGKVWAEISNGVIKAKAGGKGDGWNHLLNVDPPLMKGFRYEIENGKFIYEIDDLGRVVSAKMNSVSIDKSIKRSEDFQSHTKTVKDGSTVNVDDGGHIFRNEWGGLSEQINYFSQNAKENRTGAWYNMEKAISNMLKSDNPPTNINIEMDFNFIGNSKRPDSIDVIVKVDGKIDTQLSRSYDNPL</sequence>
<dbReference type="InterPro" id="IPR024079">
    <property type="entry name" value="MetalloPept_cat_dom_sf"/>
</dbReference>
<evidence type="ECO:0000313" key="3">
    <source>
        <dbReference type="EMBL" id="TCP24807.1"/>
    </source>
</evidence>
<dbReference type="Gene3D" id="2.60.40.10">
    <property type="entry name" value="Immunoglobulins"/>
    <property type="match status" value="1"/>
</dbReference>
<evidence type="ECO:0000313" key="4">
    <source>
        <dbReference type="Proteomes" id="UP000294564"/>
    </source>
</evidence>
<gene>
    <name evidence="3" type="ORF">EV195_105238</name>
</gene>
<dbReference type="GO" id="GO:0008237">
    <property type="term" value="F:metallopeptidase activity"/>
    <property type="evidence" value="ECO:0007669"/>
    <property type="project" value="InterPro"/>
</dbReference>
<reference evidence="3 4" key="1">
    <citation type="submission" date="2019-03" db="EMBL/GenBank/DDBJ databases">
        <title>Genomic Encyclopedia of Type Strains, Phase IV (KMG-IV): sequencing the most valuable type-strain genomes for metagenomic binning, comparative biology and taxonomic classification.</title>
        <authorList>
            <person name="Goeker M."/>
        </authorList>
    </citation>
    <scope>NUCLEOTIDE SEQUENCE [LARGE SCALE GENOMIC DNA]</scope>
    <source>
        <strain evidence="3 4">DSM 14836</strain>
    </source>
</reference>
<dbReference type="Pfam" id="PF13930">
    <property type="entry name" value="Endonuclea_NS_2"/>
    <property type="match status" value="1"/>
</dbReference>
<dbReference type="SUPFAM" id="SSF49265">
    <property type="entry name" value="Fibronectin type III"/>
    <property type="match status" value="1"/>
</dbReference>
<dbReference type="Gene3D" id="3.40.390.10">
    <property type="entry name" value="Collagenase (Catalytic Domain)"/>
    <property type="match status" value="1"/>
</dbReference>
<evidence type="ECO:0000259" key="2">
    <source>
        <dbReference type="PROSITE" id="PS50853"/>
    </source>
</evidence>
<protein>
    <submittedName>
        <fullName evidence="3">Fibronectin type III domain protein</fullName>
    </submittedName>
</protein>
<name>A0A4R2NSI6_9FLAO</name>
<dbReference type="InterPro" id="IPR036116">
    <property type="entry name" value="FN3_sf"/>
</dbReference>
<dbReference type="OrthoDB" id="1521695at2"/>
<dbReference type="PROSITE" id="PS50853">
    <property type="entry name" value="FN3"/>
    <property type="match status" value="1"/>
</dbReference>
<organism evidence="3 4">
    <name type="scientific">Tenacibaculum skagerrakense</name>
    <dbReference type="NCBI Taxonomy" id="186571"/>
    <lineage>
        <taxon>Bacteria</taxon>
        <taxon>Pseudomonadati</taxon>
        <taxon>Bacteroidota</taxon>
        <taxon>Flavobacteriia</taxon>
        <taxon>Flavobacteriales</taxon>
        <taxon>Flavobacteriaceae</taxon>
        <taxon>Tenacibaculum</taxon>
    </lineage>
</organism>
<dbReference type="Pfam" id="PF00041">
    <property type="entry name" value="fn3"/>
    <property type="match status" value="1"/>
</dbReference>
<dbReference type="InterPro" id="IPR044927">
    <property type="entry name" value="Endonuclea_NS_2"/>
</dbReference>
<dbReference type="RefSeq" id="WP_132794851.1">
    <property type="nucleotide sequence ID" value="NZ_SLXM01000005.1"/>
</dbReference>
<proteinExistence type="predicted"/>
<dbReference type="InterPro" id="IPR013783">
    <property type="entry name" value="Ig-like_fold"/>
</dbReference>
<accession>A0A4R2NSI6</accession>
<dbReference type="SMART" id="SM00060">
    <property type="entry name" value="FN3"/>
    <property type="match status" value="1"/>
</dbReference>
<feature type="domain" description="Fibronectin type-III" evidence="2">
    <location>
        <begin position="286"/>
        <end position="375"/>
    </location>
</feature>
<keyword evidence="4" id="KW-1185">Reference proteome</keyword>